<evidence type="ECO:0000256" key="1">
    <source>
        <dbReference type="SAM" id="Phobius"/>
    </source>
</evidence>
<feature type="domain" description="GspL cytoplasmic actin-ATPase-like" evidence="2">
    <location>
        <begin position="21"/>
        <end position="206"/>
    </location>
</feature>
<protein>
    <recommendedName>
        <fullName evidence="2">GspL cytoplasmic actin-ATPase-like domain-containing protein</fullName>
    </recommendedName>
</protein>
<organism evidence="3 4">
    <name type="scientific">Gammaproteobacteria bacterium LSUCC0057</name>
    <dbReference type="NCBI Taxonomy" id="2559237"/>
    <lineage>
        <taxon>Bacteria</taxon>
        <taxon>Pseudomonadati</taxon>
        <taxon>Pseudomonadota</taxon>
        <taxon>Gammaproteobacteria</taxon>
        <taxon>Cellvibrionales</taxon>
        <taxon>Porticoccaceae</taxon>
        <taxon>SAR92 clade</taxon>
    </lineage>
</organism>
<dbReference type="InterPro" id="IPR024230">
    <property type="entry name" value="GspL_cyto_dom"/>
</dbReference>
<evidence type="ECO:0000313" key="4">
    <source>
        <dbReference type="Proteomes" id="UP000298133"/>
    </source>
</evidence>
<name>A0A4Y8UHL8_9GAMM</name>
<keyword evidence="1" id="KW-0472">Membrane</keyword>
<keyword evidence="1" id="KW-0812">Transmembrane</keyword>
<dbReference type="OrthoDB" id="7011844at2"/>
<dbReference type="CDD" id="cd24017">
    <property type="entry name" value="ASKHA_T2SSL_N"/>
    <property type="match status" value="1"/>
</dbReference>
<dbReference type="GO" id="GO:0015627">
    <property type="term" value="C:type II protein secretion system complex"/>
    <property type="evidence" value="ECO:0007669"/>
    <property type="project" value="InterPro"/>
</dbReference>
<dbReference type="SUPFAM" id="SSF53067">
    <property type="entry name" value="Actin-like ATPase domain"/>
    <property type="match status" value="1"/>
</dbReference>
<gene>
    <name evidence="3" type="ORF">E3W66_09420</name>
</gene>
<keyword evidence="4" id="KW-1185">Reference proteome</keyword>
<reference evidence="3 4" key="1">
    <citation type="submission" date="2019-03" db="EMBL/GenBank/DDBJ databases">
        <title>Draft genome of Gammaproteobacteria bacterium LSUCC0057, a member of the SAR92 clade.</title>
        <authorList>
            <person name="Lanclos V.C."/>
            <person name="Doiron C."/>
            <person name="Henson M.W."/>
            <person name="Thrash J.C."/>
        </authorList>
    </citation>
    <scope>NUCLEOTIDE SEQUENCE [LARGE SCALE GENOMIC DNA]</scope>
    <source>
        <strain evidence="3 4">LSUCC0057</strain>
    </source>
</reference>
<dbReference type="EMBL" id="SPIA01000004">
    <property type="protein sequence ID" value="TFH67229.1"/>
    <property type="molecule type" value="Genomic_DNA"/>
</dbReference>
<dbReference type="Pfam" id="PF05134">
    <property type="entry name" value="T2SSL"/>
    <property type="match status" value="1"/>
</dbReference>
<dbReference type="InterPro" id="IPR007812">
    <property type="entry name" value="T2SS_protein-GspL"/>
</dbReference>
<evidence type="ECO:0000259" key="2">
    <source>
        <dbReference type="Pfam" id="PF05134"/>
    </source>
</evidence>
<keyword evidence="1" id="KW-1133">Transmembrane helix</keyword>
<proteinExistence type="predicted"/>
<dbReference type="Proteomes" id="UP000298133">
    <property type="component" value="Unassembled WGS sequence"/>
</dbReference>
<dbReference type="InterPro" id="IPR043129">
    <property type="entry name" value="ATPase_NBD"/>
</dbReference>
<dbReference type="NCBIfam" id="TIGR01709">
    <property type="entry name" value="typeII_sec_gspL"/>
    <property type="match status" value="1"/>
</dbReference>
<sequence length="374" mass="41198">MVSFQYHIDELPVLQTAGDQRRPAALWLRSEWLSTHALERPQMAEKKWRPLLGYLLEERLLQPPESLHFAVAATGAEQLWVHVLAREKVDQLLRAAAIAGLHATVLVPDFYALAWDGATAQLAIDDGRWLARLGEHQGLAGSREQVEPLLIEWLAQHPAASVVVANPAAVALAEPLSQRAQHSQATINWQFAPLPAVNLLQGSYRPEPSEKLTKQLFNYLPLLLWGALALVAVMVAATIGDSVQRRDVADLNRYRDYLAAQLLPTSERPTDQQLRAEVQRYTTALQHAAAVRQAPRYPLVAQLSSLLSASGGSLQSLKWHDSEMTLVLKADSASAAALRRGLATLPGAQLLALELQPQGEGALLTTTLRWEQTR</sequence>
<feature type="transmembrane region" description="Helical" evidence="1">
    <location>
        <begin position="216"/>
        <end position="237"/>
    </location>
</feature>
<comment type="caution">
    <text evidence="3">The sequence shown here is derived from an EMBL/GenBank/DDBJ whole genome shotgun (WGS) entry which is preliminary data.</text>
</comment>
<dbReference type="GO" id="GO:0009276">
    <property type="term" value="C:Gram-negative-bacterium-type cell wall"/>
    <property type="evidence" value="ECO:0007669"/>
    <property type="project" value="InterPro"/>
</dbReference>
<accession>A0A4Y8UHL8</accession>
<dbReference type="AlphaFoldDB" id="A0A4Y8UHL8"/>
<dbReference type="Gene3D" id="3.30.420.380">
    <property type="match status" value="1"/>
</dbReference>
<evidence type="ECO:0000313" key="3">
    <source>
        <dbReference type="EMBL" id="TFH67229.1"/>
    </source>
</evidence>
<dbReference type="GO" id="GO:0015628">
    <property type="term" value="P:protein secretion by the type II secretion system"/>
    <property type="evidence" value="ECO:0007669"/>
    <property type="project" value="InterPro"/>
</dbReference>